<protein>
    <submittedName>
        <fullName evidence="7">Uncharacterized protein</fullName>
    </submittedName>
</protein>
<name>A0A0K2UT01_LEPSM</name>
<evidence type="ECO:0000256" key="6">
    <source>
        <dbReference type="PIRSR" id="PIRSR602129-50"/>
    </source>
</evidence>
<proteinExistence type="inferred from homology"/>
<reference evidence="7" key="1">
    <citation type="submission" date="2014-05" db="EMBL/GenBank/DDBJ databases">
        <authorList>
            <person name="Chronopoulou M."/>
        </authorList>
    </citation>
    <scope>NUCLEOTIDE SEQUENCE</scope>
    <source>
        <tissue evidence="7">Whole organism</tissue>
    </source>
</reference>
<dbReference type="AlphaFoldDB" id="A0A0K2UT01"/>
<dbReference type="GO" id="GO:0030170">
    <property type="term" value="F:pyridoxal phosphate binding"/>
    <property type="evidence" value="ECO:0007669"/>
    <property type="project" value="InterPro"/>
</dbReference>
<dbReference type="InterPro" id="IPR002129">
    <property type="entry name" value="PyrdxlP-dep_de-COase"/>
</dbReference>
<keyword evidence="4 6" id="KW-0663">Pyridoxal phosphate</keyword>
<comment type="cofactor">
    <cofactor evidence="1 6">
        <name>pyridoxal 5'-phosphate</name>
        <dbReference type="ChEBI" id="CHEBI:597326"/>
    </cofactor>
</comment>
<dbReference type="GO" id="GO:0019752">
    <property type="term" value="P:carboxylic acid metabolic process"/>
    <property type="evidence" value="ECO:0007669"/>
    <property type="project" value="InterPro"/>
</dbReference>
<dbReference type="GO" id="GO:0016831">
    <property type="term" value="F:carboxy-lyase activity"/>
    <property type="evidence" value="ECO:0007669"/>
    <property type="project" value="UniProtKB-KW"/>
</dbReference>
<sequence>SSNNISSINFSYPTNMLSAIARKVVTYNKVKQALLSYEDVIDKLTKITDHCSYIRDPSDPIITFYKEFIQHYFNNVGNPCSTSCLHLCTKEFEFEVMKYFASLYKLKEEEIGGYIEWDFERCELFIVNTVIARFHRRCVFFLPRDINRRILSQLKLFDVPPEQIKFINSNASDSGMNLANLREEMKILDESIPTLLWLSLGDVNGNVDNLNEIRSVIGERKNVHVHYSCSTLGVILPFIQNDYGINFENGLSSITFPLSDFFGIPISGGISLIKKYLTKECCMEIDVVKEKDYTVPGSRIGHLQLLLWVAIQARGSSGIQEEIKRIQKNCVYVQKTLALNDKFVQSNDFHTCIFFETISSSLIEEWNLKRNIGFKNTYKFEILPHMTRSKLDMFMDQFLGRTAKKLTDLLDEESPDEFCKVYRISKSDRLRLNNFSEFISDFKKKFVGYPINIEFSDMHLKDVLKILEYNINSKSIRGIESDLLRYMADLFRIPHEELYAVVTTGGSFSNLLGSLIPRTHFQNPILYVSDDAHYSILKYSKILNIDYIIVKSQDSGEIDYEDLEKQVLDNINRPVIINLNIGTTLKGAIDNIKKAKIIFRKLKLTKYHIHCDAALDGGFLPLINNAPQHGFDLGIDSLSISMHKYLGVPIPCSIFLTRKIFMTNETTQIIDDIFSVKDGVVVALSWYAIYRQRTIPPGTEAKDLLQRAKYLLEKMKGISYPTWNNEFSNIVYFKKPSDKVISKWKLATARDLSHIILMHHVDYDMINEFFYDISRDFKLRD</sequence>
<dbReference type="InterPro" id="IPR015421">
    <property type="entry name" value="PyrdxlP-dep_Trfase_major"/>
</dbReference>
<dbReference type="SUPFAM" id="SSF53383">
    <property type="entry name" value="PLP-dependent transferases"/>
    <property type="match status" value="2"/>
</dbReference>
<dbReference type="InterPro" id="IPR021115">
    <property type="entry name" value="Pyridoxal-P_BS"/>
</dbReference>
<dbReference type="InterPro" id="IPR015424">
    <property type="entry name" value="PyrdxlP-dep_Trfase"/>
</dbReference>
<evidence type="ECO:0000256" key="5">
    <source>
        <dbReference type="ARBA" id="ARBA00023239"/>
    </source>
</evidence>
<dbReference type="Gene3D" id="3.40.640.10">
    <property type="entry name" value="Type I PLP-dependent aspartate aminotransferase-like (Major domain)"/>
    <property type="match status" value="2"/>
</dbReference>
<dbReference type="PANTHER" id="PTHR46101">
    <property type="match status" value="1"/>
</dbReference>
<evidence type="ECO:0000256" key="3">
    <source>
        <dbReference type="ARBA" id="ARBA00022793"/>
    </source>
</evidence>
<keyword evidence="3" id="KW-0210">Decarboxylase</keyword>
<dbReference type="EMBL" id="HACA01023829">
    <property type="protein sequence ID" value="CDW41190.1"/>
    <property type="molecule type" value="Transcribed_RNA"/>
</dbReference>
<dbReference type="InterPro" id="IPR051151">
    <property type="entry name" value="Group_II_Decarboxylase"/>
</dbReference>
<comment type="similarity">
    <text evidence="2">Belongs to the group II decarboxylase family.</text>
</comment>
<evidence type="ECO:0000313" key="7">
    <source>
        <dbReference type="EMBL" id="CDW41190.1"/>
    </source>
</evidence>
<dbReference type="PROSITE" id="PS00392">
    <property type="entry name" value="DDC_GAD_HDC_YDC"/>
    <property type="match status" value="1"/>
</dbReference>
<keyword evidence="5" id="KW-0456">Lyase</keyword>
<evidence type="ECO:0000256" key="2">
    <source>
        <dbReference type="ARBA" id="ARBA00009533"/>
    </source>
</evidence>
<dbReference type="Pfam" id="PF00282">
    <property type="entry name" value="Pyridoxal_deC"/>
    <property type="match status" value="1"/>
</dbReference>
<feature type="modified residue" description="N6-(pyridoxal phosphate)lysine" evidence="6">
    <location>
        <position position="644"/>
    </location>
</feature>
<feature type="non-terminal residue" evidence="7">
    <location>
        <position position="1"/>
    </location>
</feature>
<dbReference type="PANTHER" id="PTHR46101:SF18">
    <property type="entry name" value="HISTIDINE DECARBOXYLASE"/>
    <property type="match status" value="1"/>
</dbReference>
<evidence type="ECO:0000256" key="4">
    <source>
        <dbReference type="ARBA" id="ARBA00022898"/>
    </source>
</evidence>
<dbReference type="OrthoDB" id="392571at2759"/>
<accession>A0A0K2UT01</accession>
<evidence type="ECO:0000256" key="1">
    <source>
        <dbReference type="ARBA" id="ARBA00001933"/>
    </source>
</evidence>
<organism evidence="7">
    <name type="scientific">Lepeophtheirus salmonis</name>
    <name type="common">Salmon louse</name>
    <name type="synonym">Caligus salmonis</name>
    <dbReference type="NCBI Taxonomy" id="72036"/>
    <lineage>
        <taxon>Eukaryota</taxon>
        <taxon>Metazoa</taxon>
        <taxon>Ecdysozoa</taxon>
        <taxon>Arthropoda</taxon>
        <taxon>Crustacea</taxon>
        <taxon>Multicrustacea</taxon>
        <taxon>Hexanauplia</taxon>
        <taxon>Copepoda</taxon>
        <taxon>Siphonostomatoida</taxon>
        <taxon>Caligidae</taxon>
        <taxon>Lepeophtheirus</taxon>
    </lineage>
</organism>